<name>A0A4S8M7K6_DENBC</name>
<protein>
    <submittedName>
        <fullName evidence="2">Uncharacterized protein</fullName>
    </submittedName>
</protein>
<keyword evidence="3" id="KW-1185">Reference proteome</keyword>
<accession>A0A4S8M7K6</accession>
<proteinExistence type="predicted"/>
<evidence type="ECO:0000313" key="2">
    <source>
        <dbReference type="EMBL" id="THU98304.1"/>
    </source>
</evidence>
<dbReference type="Proteomes" id="UP000297245">
    <property type="component" value="Unassembled WGS sequence"/>
</dbReference>
<evidence type="ECO:0000313" key="1">
    <source>
        <dbReference type="EMBL" id="THU77193.1"/>
    </source>
</evidence>
<dbReference type="EMBL" id="ML179139">
    <property type="protein sequence ID" value="THU98304.1"/>
    <property type="molecule type" value="Genomic_DNA"/>
</dbReference>
<gene>
    <name evidence="2" type="ORF">K435DRAFT_777579</name>
    <name evidence="1" type="ORF">K435DRAFT_786842</name>
</gene>
<sequence length="69" mass="8177">MEWCFLPGLTTKRLEITHCGFPVGSPTENRTNEVWFICSRESNEMCENGIFAWRRRFTTIQRHSRNIQG</sequence>
<dbReference type="AlphaFoldDB" id="A0A4S8M7K6"/>
<organism evidence="2 3">
    <name type="scientific">Dendrothele bispora (strain CBS 962.96)</name>
    <dbReference type="NCBI Taxonomy" id="1314807"/>
    <lineage>
        <taxon>Eukaryota</taxon>
        <taxon>Fungi</taxon>
        <taxon>Dikarya</taxon>
        <taxon>Basidiomycota</taxon>
        <taxon>Agaricomycotina</taxon>
        <taxon>Agaricomycetes</taxon>
        <taxon>Agaricomycetidae</taxon>
        <taxon>Agaricales</taxon>
        <taxon>Agaricales incertae sedis</taxon>
        <taxon>Dendrothele</taxon>
    </lineage>
</organism>
<evidence type="ECO:0000313" key="3">
    <source>
        <dbReference type="Proteomes" id="UP000297245"/>
    </source>
</evidence>
<dbReference type="EMBL" id="ML180519">
    <property type="protein sequence ID" value="THU77193.1"/>
    <property type="molecule type" value="Genomic_DNA"/>
</dbReference>
<reference evidence="2 3" key="1">
    <citation type="journal article" date="2019" name="Nat. Ecol. Evol.">
        <title>Megaphylogeny resolves global patterns of mushroom evolution.</title>
        <authorList>
            <person name="Varga T."/>
            <person name="Krizsan K."/>
            <person name="Foldi C."/>
            <person name="Dima B."/>
            <person name="Sanchez-Garcia M."/>
            <person name="Sanchez-Ramirez S."/>
            <person name="Szollosi G.J."/>
            <person name="Szarkandi J.G."/>
            <person name="Papp V."/>
            <person name="Albert L."/>
            <person name="Andreopoulos W."/>
            <person name="Angelini C."/>
            <person name="Antonin V."/>
            <person name="Barry K.W."/>
            <person name="Bougher N.L."/>
            <person name="Buchanan P."/>
            <person name="Buyck B."/>
            <person name="Bense V."/>
            <person name="Catcheside P."/>
            <person name="Chovatia M."/>
            <person name="Cooper J."/>
            <person name="Damon W."/>
            <person name="Desjardin D."/>
            <person name="Finy P."/>
            <person name="Geml J."/>
            <person name="Haridas S."/>
            <person name="Hughes K."/>
            <person name="Justo A."/>
            <person name="Karasinski D."/>
            <person name="Kautmanova I."/>
            <person name="Kiss B."/>
            <person name="Kocsube S."/>
            <person name="Kotiranta H."/>
            <person name="LaButti K.M."/>
            <person name="Lechner B.E."/>
            <person name="Liimatainen K."/>
            <person name="Lipzen A."/>
            <person name="Lukacs Z."/>
            <person name="Mihaltcheva S."/>
            <person name="Morgado L.N."/>
            <person name="Niskanen T."/>
            <person name="Noordeloos M.E."/>
            <person name="Ohm R.A."/>
            <person name="Ortiz-Santana B."/>
            <person name="Ovrebo C."/>
            <person name="Racz N."/>
            <person name="Riley R."/>
            <person name="Savchenko A."/>
            <person name="Shiryaev A."/>
            <person name="Soop K."/>
            <person name="Spirin V."/>
            <person name="Szebenyi C."/>
            <person name="Tomsovsky M."/>
            <person name="Tulloss R.E."/>
            <person name="Uehling J."/>
            <person name="Grigoriev I.V."/>
            <person name="Vagvolgyi C."/>
            <person name="Papp T."/>
            <person name="Martin F.M."/>
            <person name="Miettinen O."/>
            <person name="Hibbett D.S."/>
            <person name="Nagy L.G."/>
        </authorList>
    </citation>
    <scope>NUCLEOTIDE SEQUENCE [LARGE SCALE GENOMIC DNA]</scope>
    <source>
        <strain evidence="2 3">CBS 962.96</strain>
    </source>
</reference>